<name>A0A7S2QZZ1_9STRA</name>
<protein>
    <recommendedName>
        <fullName evidence="2">Helicase-associated domain-containing protein</fullName>
    </recommendedName>
</protein>
<sequence>MPSRQRLHLFLASSITTCLLSQISAFGSFGTANYGDVYGSCTTYSEYPISSSRIFHSSSDVDNYFIPGCEIPPFVKSPVLLLVYPAMKTHIKEFGNPNIPMGNIDGKRCQTLRRLAFQKKLSEEEIELLTEMKFRFNTLEEVYEEADFDDCLRRLVEYEQEFQTNYQIPKKYNSDPELGAWVTMIRRIGRDNIVPTHREKLDAINFAWISTRKCGSVFMKNYQSVRGRLLSFCEIREGEDEKSATVVDQQGLDSVLSDPEVKKWINAQREAAAKGNINAHRCEYLDELPGLDWRKPL</sequence>
<evidence type="ECO:0000259" key="2">
    <source>
        <dbReference type="Pfam" id="PF03457"/>
    </source>
</evidence>
<keyword evidence="1" id="KW-0732">Signal</keyword>
<dbReference type="PANTHER" id="PTHR33418">
    <property type="entry name" value="HELICASE-ASSOCIATED"/>
    <property type="match status" value="1"/>
</dbReference>
<proteinExistence type="predicted"/>
<feature type="chain" id="PRO_5031145004" description="Helicase-associated domain-containing protein" evidence="1">
    <location>
        <begin position="26"/>
        <end position="297"/>
    </location>
</feature>
<dbReference type="InterPro" id="IPR005114">
    <property type="entry name" value="Helicase_assoc"/>
</dbReference>
<feature type="signal peptide" evidence="1">
    <location>
        <begin position="1"/>
        <end position="25"/>
    </location>
</feature>
<evidence type="ECO:0000256" key="1">
    <source>
        <dbReference type="SAM" id="SignalP"/>
    </source>
</evidence>
<gene>
    <name evidence="3" type="ORF">EANT1437_LOCUS554</name>
</gene>
<feature type="domain" description="Helicase-associated" evidence="2">
    <location>
        <begin position="145"/>
        <end position="206"/>
    </location>
</feature>
<dbReference type="Pfam" id="PF03457">
    <property type="entry name" value="HA"/>
    <property type="match status" value="1"/>
</dbReference>
<dbReference type="AlphaFoldDB" id="A0A7S2QZZ1"/>
<accession>A0A7S2QZZ1</accession>
<dbReference type="PANTHER" id="PTHR33418:SF1">
    <property type="entry name" value="HELICASE-ASSOCIATED DOMAIN-CONTAINING PROTEIN"/>
    <property type="match status" value="1"/>
</dbReference>
<reference evidence="3" key="1">
    <citation type="submission" date="2021-01" db="EMBL/GenBank/DDBJ databases">
        <authorList>
            <person name="Corre E."/>
            <person name="Pelletier E."/>
            <person name="Niang G."/>
            <person name="Scheremetjew M."/>
            <person name="Finn R."/>
            <person name="Kale V."/>
            <person name="Holt S."/>
            <person name="Cochrane G."/>
            <person name="Meng A."/>
            <person name="Brown T."/>
            <person name="Cohen L."/>
        </authorList>
    </citation>
    <scope>NUCLEOTIDE SEQUENCE</scope>
    <source>
        <strain evidence="3">CCMP1452</strain>
    </source>
</reference>
<organism evidence="3">
    <name type="scientific">Eucampia antarctica</name>
    <dbReference type="NCBI Taxonomy" id="49252"/>
    <lineage>
        <taxon>Eukaryota</taxon>
        <taxon>Sar</taxon>
        <taxon>Stramenopiles</taxon>
        <taxon>Ochrophyta</taxon>
        <taxon>Bacillariophyta</taxon>
        <taxon>Mediophyceae</taxon>
        <taxon>Biddulphiophycidae</taxon>
        <taxon>Hemiaulales</taxon>
        <taxon>Hemiaulaceae</taxon>
        <taxon>Eucampia</taxon>
    </lineage>
</organism>
<evidence type="ECO:0000313" key="3">
    <source>
        <dbReference type="EMBL" id="CAD9656755.1"/>
    </source>
</evidence>
<dbReference type="EMBL" id="HBHI01001183">
    <property type="protein sequence ID" value="CAD9656755.1"/>
    <property type="molecule type" value="Transcribed_RNA"/>
</dbReference>